<evidence type="ECO:0000313" key="2">
    <source>
        <dbReference type="EMBL" id="QNN44870.1"/>
    </source>
</evidence>
<dbReference type="KEGG" id="proe:H9L23_12675"/>
<proteinExistence type="predicted"/>
<reference evidence="2 3" key="1">
    <citation type="submission" date="2020-08" db="EMBL/GenBank/DDBJ databases">
        <title>Genome sequence of Pedobacter roseus KACC 11594T.</title>
        <authorList>
            <person name="Hyun D.-W."/>
            <person name="Bae J.-W."/>
        </authorList>
    </citation>
    <scope>NUCLEOTIDE SEQUENCE [LARGE SCALE GENOMIC DNA]</scope>
    <source>
        <strain evidence="2 3">KACC 11594</strain>
    </source>
</reference>
<evidence type="ECO:0000256" key="1">
    <source>
        <dbReference type="SAM" id="SignalP"/>
    </source>
</evidence>
<organism evidence="2 3">
    <name type="scientific">Pedobacter roseus</name>
    <dbReference type="NCBI Taxonomy" id="336820"/>
    <lineage>
        <taxon>Bacteria</taxon>
        <taxon>Pseudomonadati</taxon>
        <taxon>Bacteroidota</taxon>
        <taxon>Sphingobacteriia</taxon>
        <taxon>Sphingobacteriales</taxon>
        <taxon>Sphingobacteriaceae</taxon>
        <taxon>Pedobacter</taxon>
    </lineage>
</organism>
<evidence type="ECO:0000313" key="3">
    <source>
        <dbReference type="Proteomes" id="UP000515806"/>
    </source>
</evidence>
<dbReference type="EMBL" id="CP060723">
    <property type="protein sequence ID" value="QNN44870.1"/>
    <property type="molecule type" value="Genomic_DNA"/>
</dbReference>
<feature type="signal peptide" evidence="1">
    <location>
        <begin position="1"/>
        <end position="22"/>
    </location>
</feature>
<dbReference type="RefSeq" id="WP_187595296.1">
    <property type="nucleotide sequence ID" value="NZ_CP060723.1"/>
</dbReference>
<name>A0A7G9QNE5_9SPHI</name>
<sequence>MKKILILLVFAVLGTASFASDAKPAKMLSTINNSVETSVLPTRIVKVHVVNETSAIFRREKVFLYTDPCGVKWQIHVFAPDGTDNLSMFLVGNNFFWQGINASSDGCYHNQP</sequence>
<keyword evidence="1" id="KW-0732">Signal</keyword>
<protein>
    <submittedName>
        <fullName evidence="2">Uncharacterized protein</fullName>
    </submittedName>
</protein>
<accession>A0A7G9QNE5</accession>
<keyword evidence="3" id="KW-1185">Reference proteome</keyword>
<gene>
    <name evidence="2" type="ORF">H9L23_12675</name>
</gene>
<dbReference type="AlphaFoldDB" id="A0A7G9QNE5"/>
<dbReference type="Proteomes" id="UP000515806">
    <property type="component" value="Chromosome"/>
</dbReference>
<feature type="chain" id="PRO_5028806844" evidence="1">
    <location>
        <begin position="23"/>
        <end position="112"/>
    </location>
</feature>